<name>A0A1V1NVC3_9BACT</name>
<dbReference type="EMBL" id="ATBP01001909">
    <property type="protein sequence ID" value="ETR66552.1"/>
    <property type="molecule type" value="Genomic_DNA"/>
</dbReference>
<reference evidence="3" key="1">
    <citation type="submission" date="2012-11" db="EMBL/GenBank/DDBJ databases">
        <authorList>
            <person name="Lucero-Rivera Y.E."/>
            <person name="Tovar-Ramirez D."/>
        </authorList>
    </citation>
    <scope>NUCLEOTIDE SEQUENCE [LARGE SCALE GENOMIC DNA]</scope>
    <source>
        <strain evidence="3">Araruama</strain>
    </source>
</reference>
<gene>
    <name evidence="2" type="ORF">OMM_12649</name>
</gene>
<comment type="caution">
    <text evidence="2">The sequence shown here is derived from an EMBL/GenBank/DDBJ whole genome shotgun (WGS) entry which is preliminary data.</text>
</comment>
<dbReference type="AlphaFoldDB" id="A0A1V1NVC3"/>
<evidence type="ECO:0000313" key="2">
    <source>
        <dbReference type="EMBL" id="ETR66552.1"/>
    </source>
</evidence>
<keyword evidence="1" id="KW-1133">Transmembrane helix</keyword>
<keyword evidence="1" id="KW-0812">Transmembrane</keyword>
<dbReference type="Proteomes" id="UP000189670">
    <property type="component" value="Unassembled WGS sequence"/>
</dbReference>
<organism evidence="2 3">
    <name type="scientific">Candidatus Magnetoglobus multicellularis str. Araruama</name>
    <dbReference type="NCBI Taxonomy" id="890399"/>
    <lineage>
        <taxon>Bacteria</taxon>
        <taxon>Pseudomonadati</taxon>
        <taxon>Thermodesulfobacteriota</taxon>
        <taxon>Desulfobacteria</taxon>
        <taxon>Desulfobacterales</taxon>
        <taxon>Desulfobacteraceae</taxon>
        <taxon>Candidatus Magnetoglobus</taxon>
    </lineage>
</organism>
<evidence type="ECO:0000313" key="3">
    <source>
        <dbReference type="Proteomes" id="UP000189670"/>
    </source>
</evidence>
<evidence type="ECO:0000256" key="1">
    <source>
        <dbReference type="SAM" id="Phobius"/>
    </source>
</evidence>
<accession>A0A1V1NVC3</accession>
<sequence length="74" mass="8520">MGELDPGKSVNISLSEFYPSAYFEGNVSFQIEKSKIFMVTSFLSIQFLLPPSTYYHLFAVMKNHMRMGRQVFVS</sequence>
<proteinExistence type="predicted"/>
<keyword evidence="1" id="KW-0472">Membrane</keyword>
<feature type="transmembrane region" description="Helical" evidence="1">
    <location>
        <begin position="36"/>
        <end position="57"/>
    </location>
</feature>
<protein>
    <submittedName>
        <fullName evidence="2">Uncharacterized protein</fullName>
    </submittedName>
</protein>